<dbReference type="PANTHER" id="PTHR37531:SF1">
    <property type="entry name" value="HEME EXPORTER PROTEIN D"/>
    <property type="match status" value="1"/>
</dbReference>
<dbReference type="AlphaFoldDB" id="A0A520S0P4"/>
<keyword evidence="9 12" id="KW-0201">Cytochrome c-type biogenesis</keyword>
<sequence length="58" mass="6744">MMFKGFNDFILMGGHGLYVWSAYGFALLVIGYTLIRLAMDRRKVIELNKKRKSEELDS</sequence>
<keyword evidence="11 12" id="KW-0472">Membrane</keyword>
<dbReference type="NCBIfam" id="TIGR03141">
    <property type="entry name" value="cytochro_ccmD"/>
    <property type="match status" value="1"/>
</dbReference>
<keyword evidence="8 12" id="KW-0812">Transmembrane</keyword>
<protein>
    <recommendedName>
        <fullName evidence="4 12">Heme exporter protein D</fullName>
    </recommendedName>
</protein>
<evidence type="ECO:0000256" key="8">
    <source>
        <dbReference type="ARBA" id="ARBA00022692"/>
    </source>
</evidence>
<evidence type="ECO:0000313" key="14">
    <source>
        <dbReference type="Proteomes" id="UP000316199"/>
    </source>
</evidence>
<evidence type="ECO:0000256" key="10">
    <source>
        <dbReference type="ARBA" id="ARBA00022989"/>
    </source>
</evidence>
<evidence type="ECO:0000256" key="3">
    <source>
        <dbReference type="ARBA" id="ARBA00008741"/>
    </source>
</evidence>
<comment type="caution">
    <text evidence="13">The sequence shown here is derived from an EMBL/GenBank/DDBJ whole genome shotgun (WGS) entry which is preliminary data.</text>
</comment>
<dbReference type="PANTHER" id="PTHR37531">
    <property type="entry name" value="HEME EXPORTER PROTEIN D"/>
    <property type="match status" value="1"/>
</dbReference>
<evidence type="ECO:0000256" key="2">
    <source>
        <dbReference type="ARBA" id="ARBA00004377"/>
    </source>
</evidence>
<accession>A0A520S0P4</accession>
<dbReference type="Proteomes" id="UP000316199">
    <property type="component" value="Unassembled WGS sequence"/>
</dbReference>
<dbReference type="GO" id="GO:0005886">
    <property type="term" value="C:plasma membrane"/>
    <property type="evidence" value="ECO:0007669"/>
    <property type="project" value="UniProtKB-SubCell"/>
</dbReference>
<evidence type="ECO:0000256" key="1">
    <source>
        <dbReference type="ARBA" id="ARBA00002442"/>
    </source>
</evidence>
<organism evidence="13 14">
    <name type="scientific">OM182 bacterium</name>
    <dbReference type="NCBI Taxonomy" id="2510334"/>
    <lineage>
        <taxon>Bacteria</taxon>
        <taxon>Pseudomonadati</taxon>
        <taxon>Pseudomonadota</taxon>
        <taxon>Gammaproteobacteria</taxon>
        <taxon>OMG group</taxon>
        <taxon>OM182 clade</taxon>
    </lineage>
</organism>
<reference evidence="13 14" key="1">
    <citation type="submission" date="2019-02" db="EMBL/GenBank/DDBJ databases">
        <title>Prokaryotic population dynamics and viral predation in marine succession experiment using metagenomics: the confinement effect.</title>
        <authorList>
            <person name="Haro-Moreno J.M."/>
            <person name="Rodriguez-Valera F."/>
            <person name="Lopez-Perez M."/>
        </authorList>
    </citation>
    <scope>NUCLEOTIDE SEQUENCE [LARGE SCALE GENOMIC DNA]</scope>
    <source>
        <strain evidence="13">MED-G157</strain>
    </source>
</reference>
<evidence type="ECO:0000256" key="7">
    <source>
        <dbReference type="ARBA" id="ARBA00022519"/>
    </source>
</evidence>
<keyword evidence="10 12" id="KW-1133">Transmembrane helix</keyword>
<proteinExistence type="inferred from homology"/>
<evidence type="ECO:0000256" key="12">
    <source>
        <dbReference type="RuleBase" id="RU363101"/>
    </source>
</evidence>
<dbReference type="InterPro" id="IPR052075">
    <property type="entry name" value="Heme_exporter_D"/>
</dbReference>
<name>A0A520S0P4_9GAMM</name>
<gene>
    <name evidence="13" type="primary">ccmD</name>
    <name evidence="13" type="ORF">EVA68_05495</name>
</gene>
<dbReference type="EMBL" id="SHAG01000019">
    <property type="protein sequence ID" value="RZO76032.1"/>
    <property type="molecule type" value="Genomic_DNA"/>
</dbReference>
<evidence type="ECO:0000256" key="11">
    <source>
        <dbReference type="ARBA" id="ARBA00023136"/>
    </source>
</evidence>
<keyword evidence="6 12" id="KW-1003">Cell membrane</keyword>
<dbReference type="Pfam" id="PF04995">
    <property type="entry name" value="CcmD"/>
    <property type="match status" value="1"/>
</dbReference>
<dbReference type="GO" id="GO:0017004">
    <property type="term" value="P:cytochrome complex assembly"/>
    <property type="evidence" value="ECO:0007669"/>
    <property type="project" value="UniProtKB-KW"/>
</dbReference>
<dbReference type="GO" id="GO:1903607">
    <property type="term" value="P:cytochrome c biosynthetic process"/>
    <property type="evidence" value="ECO:0007669"/>
    <property type="project" value="TreeGrafter"/>
</dbReference>
<dbReference type="InterPro" id="IPR007078">
    <property type="entry name" value="Haem_export_protD_CcmD"/>
</dbReference>
<evidence type="ECO:0000256" key="6">
    <source>
        <dbReference type="ARBA" id="ARBA00022475"/>
    </source>
</evidence>
<comment type="similarity">
    <text evidence="3 12">Belongs to the CcmD/CycX/HelD family.</text>
</comment>
<feature type="transmembrane region" description="Helical" evidence="12">
    <location>
        <begin position="20"/>
        <end position="39"/>
    </location>
</feature>
<dbReference type="GO" id="GO:0015886">
    <property type="term" value="P:heme transport"/>
    <property type="evidence" value="ECO:0007669"/>
    <property type="project" value="InterPro"/>
</dbReference>
<comment type="subcellular location">
    <subcellularLocation>
        <location evidence="2 12">Cell inner membrane</location>
        <topology evidence="2 12">Single-pass membrane protein</topology>
    </subcellularLocation>
</comment>
<evidence type="ECO:0000313" key="13">
    <source>
        <dbReference type="EMBL" id="RZO76032.1"/>
    </source>
</evidence>
<evidence type="ECO:0000256" key="9">
    <source>
        <dbReference type="ARBA" id="ARBA00022748"/>
    </source>
</evidence>
<keyword evidence="7 12" id="KW-0997">Cell inner membrane</keyword>
<evidence type="ECO:0000256" key="4">
    <source>
        <dbReference type="ARBA" id="ARBA00016461"/>
    </source>
</evidence>
<evidence type="ECO:0000256" key="5">
    <source>
        <dbReference type="ARBA" id="ARBA00022448"/>
    </source>
</evidence>
<keyword evidence="5 12" id="KW-0813">Transport</keyword>
<comment type="function">
    <text evidence="1 12">Required for the export of heme to the periplasm for the biogenesis of c-type cytochromes.</text>
</comment>